<dbReference type="AlphaFoldDB" id="A0A507EDP4"/>
<dbReference type="PRINTS" id="PR00449">
    <property type="entry name" value="RASTRNSFRMNG"/>
</dbReference>
<sequence length="186" mass="20610">MDRVPGHLRTAIKAKSDAKRIKILSLGDPAVGKSCLIKRYCEGRYVPEYISTIGIDYGVKGCVVGGDEVKVNFWDIGGSEYYKAIRTEFYKDTHGVLLVVDASQDVESIQGAVDRWLDELKAFVDPIPLVFVVGTKTDLRTGGVARELGEILEFRYFETSAVTGEGVSQLFDALFDEVLIRLKVPE</sequence>
<reference evidence="3 4" key="1">
    <citation type="journal article" date="2019" name="Sci. Rep.">
        <title>Comparative genomics of chytrid fungi reveal insights into the obligate biotrophic and pathogenic lifestyle of Synchytrium endobioticum.</title>
        <authorList>
            <person name="van de Vossenberg B.T.L.H."/>
            <person name="Warris S."/>
            <person name="Nguyen H.D.T."/>
            <person name="van Gent-Pelzer M.P.E."/>
            <person name="Joly D.L."/>
            <person name="van de Geest H.C."/>
            <person name="Bonants P.J.M."/>
            <person name="Smith D.S."/>
            <person name="Levesque C.A."/>
            <person name="van der Lee T.A.J."/>
        </authorList>
    </citation>
    <scope>NUCLEOTIDE SEQUENCE [LARGE SCALE GENOMIC DNA]</scope>
    <source>
        <strain evidence="3 4">CBS 809.83</strain>
    </source>
</reference>
<dbReference type="InterPro" id="IPR005225">
    <property type="entry name" value="Small_GTP-bd"/>
</dbReference>
<dbReference type="STRING" id="109895.A0A507EDP4"/>
<dbReference type="Gene3D" id="3.40.50.300">
    <property type="entry name" value="P-loop containing nucleotide triphosphate hydrolases"/>
    <property type="match status" value="1"/>
</dbReference>
<dbReference type="InterPro" id="IPR027417">
    <property type="entry name" value="P-loop_NTPase"/>
</dbReference>
<comment type="caution">
    <text evidence="3">The sequence shown here is derived from an EMBL/GenBank/DDBJ whole genome shotgun (WGS) entry which is preliminary data.</text>
</comment>
<accession>A0A507EDP4</accession>
<dbReference type="Pfam" id="PF00071">
    <property type="entry name" value="Ras"/>
    <property type="match status" value="1"/>
</dbReference>
<evidence type="ECO:0000256" key="1">
    <source>
        <dbReference type="ARBA" id="ARBA00022741"/>
    </source>
</evidence>
<protein>
    <recommendedName>
        <fullName evidence="5">Small monomeric GTPase</fullName>
    </recommendedName>
</protein>
<name>A0A507EDP4_9FUNG</name>
<evidence type="ECO:0008006" key="5">
    <source>
        <dbReference type="Google" id="ProtNLM"/>
    </source>
</evidence>
<dbReference type="SMART" id="SM00175">
    <property type="entry name" value="RAB"/>
    <property type="match status" value="1"/>
</dbReference>
<dbReference type="SMART" id="SM00174">
    <property type="entry name" value="RHO"/>
    <property type="match status" value="1"/>
</dbReference>
<evidence type="ECO:0000313" key="4">
    <source>
        <dbReference type="Proteomes" id="UP000318582"/>
    </source>
</evidence>
<dbReference type="InterPro" id="IPR001806">
    <property type="entry name" value="Small_GTPase"/>
</dbReference>
<dbReference type="FunFam" id="3.40.50.300:FF:001447">
    <property type="entry name" value="Ras-related protein Rab-1B"/>
    <property type="match status" value="1"/>
</dbReference>
<dbReference type="SMART" id="SM00173">
    <property type="entry name" value="RAS"/>
    <property type="match status" value="1"/>
</dbReference>
<dbReference type="EMBL" id="QEAQ01000005">
    <property type="protein sequence ID" value="TPX61944.1"/>
    <property type="molecule type" value="Genomic_DNA"/>
</dbReference>
<dbReference type="InterPro" id="IPR050227">
    <property type="entry name" value="Rab"/>
</dbReference>
<gene>
    <name evidence="3" type="ORF">PhCBS80983_g00834</name>
</gene>
<keyword evidence="4" id="KW-1185">Reference proteome</keyword>
<proteinExistence type="predicted"/>
<dbReference type="PANTHER" id="PTHR47977">
    <property type="entry name" value="RAS-RELATED PROTEIN RAB"/>
    <property type="match status" value="1"/>
</dbReference>
<evidence type="ECO:0000256" key="2">
    <source>
        <dbReference type="ARBA" id="ARBA00023134"/>
    </source>
</evidence>
<dbReference type="GO" id="GO:0005525">
    <property type="term" value="F:GTP binding"/>
    <property type="evidence" value="ECO:0007669"/>
    <property type="project" value="UniProtKB-KW"/>
</dbReference>
<dbReference type="GO" id="GO:0003924">
    <property type="term" value="F:GTPase activity"/>
    <property type="evidence" value="ECO:0007669"/>
    <property type="project" value="InterPro"/>
</dbReference>
<dbReference type="SMART" id="SM00177">
    <property type="entry name" value="ARF"/>
    <property type="match status" value="1"/>
</dbReference>
<organism evidence="3 4">
    <name type="scientific">Powellomyces hirtus</name>
    <dbReference type="NCBI Taxonomy" id="109895"/>
    <lineage>
        <taxon>Eukaryota</taxon>
        <taxon>Fungi</taxon>
        <taxon>Fungi incertae sedis</taxon>
        <taxon>Chytridiomycota</taxon>
        <taxon>Chytridiomycota incertae sedis</taxon>
        <taxon>Chytridiomycetes</taxon>
        <taxon>Spizellomycetales</taxon>
        <taxon>Powellomycetaceae</taxon>
        <taxon>Powellomyces</taxon>
    </lineage>
</organism>
<dbReference type="NCBIfam" id="TIGR00231">
    <property type="entry name" value="small_GTP"/>
    <property type="match status" value="1"/>
</dbReference>
<dbReference type="Proteomes" id="UP000318582">
    <property type="component" value="Unassembled WGS sequence"/>
</dbReference>
<evidence type="ECO:0000313" key="3">
    <source>
        <dbReference type="EMBL" id="TPX61944.1"/>
    </source>
</evidence>
<dbReference type="PROSITE" id="PS51419">
    <property type="entry name" value="RAB"/>
    <property type="match status" value="1"/>
</dbReference>
<dbReference type="SUPFAM" id="SSF52540">
    <property type="entry name" value="P-loop containing nucleoside triphosphate hydrolases"/>
    <property type="match status" value="1"/>
</dbReference>
<keyword evidence="2" id="KW-0342">GTP-binding</keyword>
<keyword evidence="1" id="KW-0547">Nucleotide-binding</keyword>